<keyword evidence="3" id="KW-1185">Reference proteome</keyword>
<dbReference type="Pfam" id="PF07883">
    <property type="entry name" value="Cupin_2"/>
    <property type="match status" value="1"/>
</dbReference>
<dbReference type="Gene3D" id="2.60.120.10">
    <property type="entry name" value="Jelly Rolls"/>
    <property type="match status" value="1"/>
</dbReference>
<sequence>MPIEITQLTQAQPFQPVGHHGVGPVHLFGGEHYDGAVTVALSHYLPGGGADMSPVPAETLYVVLTGTLTLIDADGVSHVLGALDSARLTAGTVRGVENRTNLPASMLVIRPNAAASPASASETPS</sequence>
<gene>
    <name evidence="2" type="ORF">ACFF45_34910</name>
</gene>
<dbReference type="CDD" id="cd20299">
    <property type="entry name" value="cupin_YP766765-like"/>
    <property type="match status" value="1"/>
</dbReference>
<dbReference type="InterPro" id="IPR014710">
    <property type="entry name" value="RmlC-like_jellyroll"/>
</dbReference>
<dbReference type="InterPro" id="IPR013096">
    <property type="entry name" value="Cupin_2"/>
</dbReference>
<dbReference type="SUPFAM" id="SSF51182">
    <property type="entry name" value="RmlC-like cupins"/>
    <property type="match status" value="1"/>
</dbReference>
<dbReference type="RefSeq" id="WP_381351038.1">
    <property type="nucleotide sequence ID" value="NZ_JBHMCY010000137.1"/>
</dbReference>
<dbReference type="EMBL" id="JBHMCY010000137">
    <property type="protein sequence ID" value="MFB9467734.1"/>
    <property type="molecule type" value="Genomic_DNA"/>
</dbReference>
<comment type="caution">
    <text evidence="2">The sequence shown here is derived from an EMBL/GenBank/DDBJ whole genome shotgun (WGS) entry which is preliminary data.</text>
</comment>
<protein>
    <submittedName>
        <fullName evidence="2">Cupin domain-containing protein</fullName>
    </submittedName>
</protein>
<evidence type="ECO:0000313" key="2">
    <source>
        <dbReference type="EMBL" id="MFB9467734.1"/>
    </source>
</evidence>
<evidence type="ECO:0000259" key="1">
    <source>
        <dbReference type="Pfam" id="PF07883"/>
    </source>
</evidence>
<name>A0ABV5NBV4_9ACTN</name>
<feature type="domain" description="Cupin type-2" evidence="1">
    <location>
        <begin position="42"/>
        <end position="109"/>
    </location>
</feature>
<accession>A0ABV5NBV4</accession>
<proteinExistence type="predicted"/>
<dbReference type="InterPro" id="IPR011051">
    <property type="entry name" value="RmlC_Cupin_sf"/>
</dbReference>
<evidence type="ECO:0000313" key="3">
    <source>
        <dbReference type="Proteomes" id="UP001589709"/>
    </source>
</evidence>
<reference evidence="2 3" key="1">
    <citation type="submission" date="2024-09" db="EMBL/GenBank/DDBJ databases">
        <authorList>
            <person name="Sun Q."/>
            <person name="Mori K."/>
        </authorList>
    </citation>
    <scope>NUCLEOTIDE SEQUENCE [LARGE SCALE GENOMIC DNA]</scope>
    <source>
        <strain evidence="2 3">JCM 6917</strain>
    </source>
</reference>
<dbReference type="Proteomes" id="UP001589709">
    <property type="component" value="Unassembled WGS sequence"/>
</dbReference>
<organism evidence="2 3">
    <name type="scientific">Streptomyces cinereospinus</name>
    <dbReference type="NCBI Taxonomy" id="285561"/>
    <lineage>
        <taxon>Bacteria</taxon>
        <taxon>Bacillati</taxon>
        <taxon>Actinomycetota</taxon>
        <taxon>Actinomycetes</taxon>
        <taxon>Kitasatosporales</taxon>
        <taxon>Streptomycetaceae</taxon>
        <taxon>Streptomyces</taxon>
    </lineage>
</organism>